<reference evidence="3 4" key="1">
    <citation type="submission" date="2015-04" db="EMBL/GenBank/DDBJ databases">
        <title>Whole genome shotgun sequence of Flavihumibacter petaseus NBRC 106054.</title>
        <authorList>
            <person name="Miyazawa S."/>
            <person name="Hosoyama A."/>
            <person name="Hashimoto M."/>
            <person name="Noguchi M."/>
            <person name="Tsuchikane K."/>
            <person name="Ohji S."/>
            <person name="Yamazoe A."/>
            <person name="Ichikawa N."/>
            <person name="Kimura A."/>
            <person name="Fujita N."/>
        </authorList>
    </citation>
    <scope>NUCLEOTIDE SEQUENCE [LARGE SCALE GENOMIC DNA]</scope>
    <source>
        <strain evidence="3 4">NBRC 106054</strain>
    </source>
</reference>
<feature type="transmembrane region" description="Helical" evidence="1">
    <location>
        <begin position="85"/>
        <end position="105"/>
    </location>
</feature>
<dbReference type="InterPro" id="IPR011250">
    <property type="entry name" value="OMP/PagP_B-barrel"/>
</dbReference>
<accession>A0A0E9MVT1</accession>
<dbReference type="CDD" id="cd03394">
    <property type="entry name" value="PAP2_like_5"/>
    <property type="match status" value="1"/>
</dbReference>
<sequence length="432" mass="48831">MDTVITKKSFWQSRAVQISIAPAAFLTASWLLWGERKEIRDFRNRYIPTFRHHYDDYLQYMPAVAVFGLNAAGVKGKNTLKRASVSYVFSAVTMAILVNTVKYTAKVERPDGTERNSYPSGHTANSFMNATFLHKEYGQYRSPLYSVAAYGAATVTGISRELNNRHWVSDVLAGAGIGILSTELGYVFADKLFKEKEAHKPLRQTPFPVTNKPSFLEMRIGYATALHRDITVTDEKVKAKDGFNLGLQGAWFFHKNVGIGGEFAFTSFPMNSDNFNLSDLSPELDSIADGIYTQPMGVRYLELGPFFSLPLTHNWFISANWCAGVSSGAQGNIQLLLNAEWKEFLERNDYPFYRYKPERTFSWSCGAGLAKRVSRNVAIKLYGKYFHSRHNFELDMIDDLDDKGNVVYKYLSSEIIDFSHIAIGLGLTAYLW</sequence>
<comment type="caution">
    <text evidence="3">The sequence shown here is derived from an EMBL/GenBank/DDBJ whole genome shotgun (WGS) entry which is preliminary data.</text>
</comment>
<dbReference type="Gene3D" id="1.20.144.10">
    <property type="entry name" value="Phosphatidic acid phosphatase type 2/haloperoxidase"/>
    <property type="match status" value="1"/>
</dbReference>
<dbReference type="SUPFAM" id="SSF48317">
    <property type="entry name" value="Acid phosphatase/Vanadium-dependent haloperoxidase"/>
    <property type="match status" value="1"/>
</dbReference>
<keyword evidence="1" id="KW-1133">Transmembrane helix</keyword>
<keyword evidence="1" id="KW-0812">Transmembrane</keyword>
<dbReference type="STRING" id="1220578.FPE01S_01_07080"/>
<protein>
    <recommendedName>
        <fullName evidence="2">Phosphatidic acid phosphatase type 2/haloperoxidase domain-containing protein</fullName>
    </recommendedName>
</protein>
<dbReference type="Pfam" id="PF01569">
    <property type="entry name" value="PAP2"/>
    <property type="match status" value="1"/>
</dbReference>
<evidence type="ECO:0000313" key="4">
    <source>
        <dbReference type="Proteomes" id="UP000033121"/>
    </source>
</evidence>
<dbReference type="PANTHER" id="PTHR14969:SF13">
    <property type="entry name" value="AT30094P"/>
    <property type="match status" value="1"/>
</dbReference>
<dbReference type="Proteomes" id="UP000033121">
    <property type="component" value="Unassembled WGS sequence"/>
</dbReference>
<keyword evidence="4" id="KW-1185">Reference proteome</keyword>
<evidence type="ECO:0000256" key="1">
    <source>
        <dbReference type="SAM" id="Phobius"/>
    </source>
</evidence>
<evidence type="ECO:0000313" key="3">
    <source>
        <dbReference type="EMBL" id="GAO41694.1"/>
    </source>
</evidence>
<name>A0A0E9MVT1_9BACT</name>
<dbReference type="SMART" id="SM00014">
    <property type="entry name" value="acidPPc"/>
    <property type="match status" value="1"/>
</dbReference>
<dbReference type="SUPFAM" id="SSF56925">
    <property type="entry name" value="OMPA-like"/>
    <property type="match status" value="1"/>
</dbReference>
<proteinExistence type="predicted"/>
<feature type="transmembrane region" description="Helical" evidence="1">
    <location>
        <begin position="15"/>
        <end position="33"/>
    </location>
</feature>
<organism evidence="3 4">
    <name type="scientific">Flavihumibacter petaseus NBRC 106054</name>
    <dbReference type="NCBI Taxonomy" id="1220578"/>
    <lineage>
        <taxon>Bacteria</taxon>
        <taxon>Pseudomonadati</taxon>
        <taxon>Bacteroidota</taxon>
        <taxon>Chitinophagia</taxon>
        <taxon>Chitinophagales</taxon>
        <taxon>Chitinophagaceae</taxon>
        <taxon>Flavihumibacter</taxon>
    </lineage>
</organism>
<dbReference type="InterPro" id="IPR036938">
    <property type="entry name" value="PAP2/HPO_sf"/>
</dbReference>
<dbReference type="AlphaFoldDB" id="A0A0E9MVT1"/>
<dbReference type="EMBL" id="BBWV01000001">
    <property type="protein sequence ID" value="GAO41694.1"/>
    <property type="molecule type" value="Genomic_DNA"/>
</dbReference>
<keyword evidence="1" id="KW-0472">Membrane</keyword>
<gene>
    <name evidence="3" type="ORF">FPE01S_01_07080</name>
</gene>
<dbReference type="PANTHER" id="PTHR14969">
    <property type="entry name" value="SPHINGOSINE-1-PHOSPHATE PHOSPHOHYDROLASE"/>
    <property type="match status" value="1"/>
</dbReference>
<dbReference type="InterPro" id="IPR000326">
    <property type="entry name" value="PAP2/HPO"/>
</dbReference>
<feature type="domain" description="Phosphatidic acid phosphatase type 2/haloperoxidase" evidence="2">
    <location>
        <begin position="84"/>
        <end position="186"/>
    </location>
</feature>
<evidence type="ECO:0000259" key="2">
    <source>
        <dbReference type="SMART" id="SM00014"/>
    </source>
</evidence>